<dbReference type="GO" id="GO:0016787">
    <property type="term" value="F:hydrolase activity"/>
    <property type="evidence" value="ECO:0007669"/>
    <property type="project" value="UniProtKB-KW"/>
</dbReference>
<evidence type="ECO:0000256" key="4">
    <source>
        <dbReference type="RuleBase" id="RU003476"/>
    </source>
</evidence>
<dbReference type="InterPro" id="IPR000086">
    <property type="entry name" value="NUDIX_hydrolase_dom"/>
</dbReference>
<keyword evidence="7" id="KW-1185">Reference proteome</keyword>
<dbReference type="Proteomes" id="UP000183015">
    <property type="component" value="Unassembled WGS sequence"/>
</dbReference>
<dbReference type="PROSITE" id="PS00893">
    <property type="entry name" value="NUDIX_BOX"/>
    <property type="match status" value="1"/>
</dbReference>
<dbReference type="OrthoDB" id="9804442at2"/>
<reference evidence="7" key="1">
    <citation type="submission" date="2016-10" db="EMBL/GenBank/DDBJ databases">
        <authorList>
            <person name="Varghese N."/>
        </authorList>
    </citation>
    <scope>NUCLEOTIDE SEQUENCE [LARGE SCALE GENOMIC DNA]</scope>
    <source>
        <strain evidence="7">DSM 45096 / BCRC 16803 / CGMCC 4.1857 / CIP 109030 / JCM 12277 / KCTC 19219 / NBRC 100920 / 33214</strain>
    </source>
</reference>
<evidence type="ECO:0000313" key="6">
    <source>
        <dbReference type="EMBL" id="SEL14638.1"/>
    </source>
</evidence>
<dbReference type="eggNOG" id="COG1051">
    <property type="taxonomic scope" value="Bacteria"/>
</dbReference>
<gene>
    <name evidence="6" type="ORF">SAMN05414137_10661</name>
</gene>
<dbReference type="InterPro" id="IPR015797">
    <property type="entry name" value="NUDIX_hydrolase-like_dom_sf"/>
</dbReference>
<accession>A0A1H7MV06</accession>
<evidence type="ECO:0000259" key="5">
    <source>
        <dbReference type="PROSITE" id="PS51462"/>
    </source>
</evidence>
<evidence type="ECO:0000256" key="3">
    <source>
        <dbReference type="ARBA" id="ARBA00022801"/>
    </source>
</evidence>
<dbReference type="PRINTS" id="PR00502">
    <property type="entry name" value="NUDIXFAMILY"/>
</dbReference>
<dbReference type="STRING" id="235985.SAMN05414137_10661"/>
<sequence length="164" mass="18483">MDGERNGPRVSARAVLVDPRGRILLVRHHDGTRDFHVLPGGRLELGETAEEAVRREVLEETGHRVRVLRLLWVREFLPERHLGHPLHSTSRQQLQLVFQVEQEQEQEPGPQPPLPLRPDRTQTALVWHPLADLADLTLLPLGLTAELTALAAGRPTRTYLGDLA</sequence>
<dbReference type="EMBL" id="FOAZ01000006">
    <property type="protein sequence ID" value="SEL14638.1"/>
    <property type="molecule type" value="Genomic_DNA"/>
</dbReference>
<dbReference type="InterPro" id="IPR020084">
    <property type="entry name" value="NUDIX_hydrolase_CS"/>
</dbReference>
<proteinExistence type="inferred from homology"/>
<dbReference type="Pfam" id="PF00293">
    <property type="entry name" value="NUDIX"/>
    <property type="match status" value="1"/>
</dbReference>
<keyword evidence="3 4" id="KW-0378">Hydrolase</keyword>
<dbReference type="RefSeq" id="WP_052438673.1">
    <property type="nucleotide sequence ID" value="NZ_BBPN01000012.1"/>
</dbReference>
<protein>
    <submittedName>
        <fullName evidence="6">8-oxo-dGTP diphosphatase</fullName>
    </submittedName>
</protein>
<dbReference type="InterPro" id="IPR020476">
    <property type="entry name" value="Nudix_hydrolase"/>
</dbReference>
<dbReference type="AlphaFoldDB" id="A0A1H7MV06"/>
<dbReference type="PANTHER" id="PTHR43046:SF14">
    <property type="entry name" value="MUTT_NUDIX FAMILY PROTEIN"/>
    <property type="match status" value="1"/>
</dbReference>
<dbReference type="SUPFAM" id="SSF55811">
    <property type="entry name" value="Nudix"/>
    <property type="match status" value="1"/>
</dbReference>
<dbReference type="Gene3D" id="3.90.79.10">
    <property type="entry name" value="Nucleoside Triphosphate Pyrophosphohydrolase"/>
    <property type="match status" value="1"/>
</dbReference>
<evidence type="ECO:0000256" key="1">
    <source>
        <dbReference type="ARBA" id="ARBA00001946"/>
    </source>
</evidence>
<comment type="similarity">
    <text evidence="2 4">Belongs to the Nudix hydrolase family.</text>
</comment>
<dbReference type="PANTHER" id="PTHR43046">
    <property type="entry name" value="GDP-MANNOSE MANNOSYL HYDROLASE"/>
    <property type="match status" value="1"/>
</dbReference>
<organism evidence="6 7">
    <name type="scientific">Streptacidiphilus jiangxiensis</name>
    <dbReference type="NCBI Taxonomy" id="235985"/>
    <lineage>
        <taxon>Bacteria</taxon>
        <taxon>Bacillati</taxon>
        <taxon>Actinomycetota</taxon>
        <taxon>Actinomycetes</taxon>
        <taxon>Kitasatosporales</taxon>
        <taxon>Streptomycetaceae</taxon>
        <taxon>Streptacidiphilus</taxon>
    </lineage>
</organism>
<evidence type="ECO:0000313" key="7">
    <source>
        <dbReference type="Proteomes" id="UP000183015"/>
    </source>
</evidence>
<dbReference type="PROSITE" id="PS51462">
    <property type="entry name" value="NUDIX"/>
    <property type="match status" value="1"/>
</dbReference>
<comment type="cofactor">
    <cofactor evidence="1">
        <name>Mg(2+)</name>
        <dbReference type="ChEBI" id="CHEBI:18420"/>
    </cofactor>
</comment>
<feature type="domain" description="Nudix hydrolase" evidence="5">
    <location>
        <begin position="7"/>
        <end position="152"/>
    </location>
</feature>
<evidence type="ECO:0000256" key="2">
    <source>
        <dbReference type="ARBA" id="ARBA00005582"/>
    </source>
</evidence>
<name>A0A1H7MV06_STRJI</name>